<organism evidence="1 2">
    <name type="scientific">Bradyrhizobium valentinum</name>
    <dbReference type="NCBI Taxonomy" id="1518501"/>
    <lineage>
        <taxon>Bacteria</taxon>
        <taxon>Pseudomonadati</taxon>
        <taxon>Pseudomonadota</taxon>
        <taxon>Alphaproteobacteria</taxon>
        <taxon>Hyphomicrobiales</taxon>
        <taxon>Nitrobacteraceae</taxon>
        <taxon>Bradyrhizobium</taxon>
    </lineage>
</organism>
<proteinExistence type="predicted"/>
<protein>
    <submittedName>
        <fullName evidence="1">Uncharacterized protein</fullName>
    </submittedName>
</protein>
<dbReference type="STRING" id="1518501.CQ10_34030"/>
<gene>
    <name evidence="1" type="ORF">CP49_12320</name>
</gene>
<name>A0A0R3KM13_9BRAD</name>
<keyword evidence="2" id="KW-1185">Reference proteome</keyword>
<comment type="caution">
    <text evidence="1">The sequence shown here is derived from an EMBL/GenBank/DDBJ whole genome shotgun (WGS) entry which is preliminary data.</text>
</comment>
<accession>A0A0R3KM13</accession>
<dbReference type="Proteomes" id="UP000051913">
    <property type="component" value="Unassembled WGS sequence"/>
</dbReference>
<dbReference type="AlphaFoldDB" id="A0A0R3KM13"/>
<evidence type="ECO:0000313" key="1">
    <source>
        <dbReference type="EMBL" id="KRR10559.1"/>
    </source>
</evidence>
<sequence length="75" mass="8277">MIGTIIGAASHLVLSQRIIFPRTRDRRLCACTALTLETVIPQPNDYFDLDQGLPDAPGERSLERLIWITVGDASP</sequence>
<evidence type="ECO:0000313" key="2">
    <source>
        <dbReference type="Proteomes" id="UP000051913"/>
    </source>
</evidence>
<dbReference type="EMBL" id="LLXX01000050">
    <property type="protein sequence ID" value="KRR10559.1"/>
    <property type="molecule type" value="Genomic_DNA"/>
</dbReference>
<reference evidence="1 2" key="1">
    <citation type="submission" date="2014-03" db="EMBL/GenBank/DDBJ databases">
        <title>Bradyrhizobium valentinum sp. nov., isolated from effective nodules of Lupinus mariae-josephae, a lupine endemic of basic-lime soils in Eastern Spain.</title>
        <authorList>
            <person name="Duran D."/>
            <person name="Rey L."/>
            <person name="Navarro A."/>
            <person name="Busquets A."/>
            <person name="Imperial J."/>
            <person name="Ruiz-Argueso T."/>
        </authorList>
    </citation>
    <scope>NUCLEOTIDE SEQUENCE [LARGE SCALE GENOMIC DNA]</scope>
    <source>
        <strain evidence="1 2">LmjM3</strain>
    </source>
</reference>